<feature type="compositionally biased region" description="Polar residues" evidence="1">
    <location>
        <begin position="601"/>
        <end position="613"/>
    </location>
</feature>
<dbReference type="GO" id="GO:0004672">
    <property type="term" value="F:protein kinase activity"/>
    <property type="evidence" value="ECO:0007669"/>
    <property type="project" value="InterPro"/>
</dbReference>
<feature type="compositionally biased region" description="Polar residues" evidence="1">
    <location>
        <begin position="542"/>
        <end position="570"/>
    </location>
</feature>
<dbReference type="AlphaFoldDB" id="A0A7E5WI94"/>
<dbReference type="RefSeq" id="XP_026740413.1">
    <property type="nucleotide sequence ID" value="XM_026884612.1"/>
</dbReference>
<feature type="domain" description="Protein kinase" evidence="2">
    <location>
        <begin position="8"/>
        <end position="224"/>
    </location>
</feature>
<feature type="compositionally biased region" description="Polar residues" evidence="1">
    <location>
        <begin position="577"/>
        <end position="592"/>
    </location>
</feature>
<evidence type="ECO:0000313" key="4">
    <source>
        <dbReference type="RefSeq" id="XP_026740413.1"/>
    </source>
</evidence>
<dbReference type="InParanoid" id="A0A7E5WI94"/>
<dbReference type="Proteomes" id="UP000322000">
    <property type="component" value="Chromosome 18"/>
</dbReference>
<organism evidence="3 4">
    <name type="scientific">Trichoplusia ni</name>
    <name type="common">Cabbage looper</name>
    <dbReference type="NCBI Taxonomy" id="7111"/>
    <lineage>
        <taxon>Eukaryota</taxon>
        <taxon>Metazoa</taxon>
        <taxon>Ecdysozoa</taxon>
        <taxon>Arthropoda</taxon>
        <taxon>Hexapoda</taxon>
        <taxon>Insecta</taxon>
        <taxon>Pterygota</taxon>
        <taxon>Neoptera</taxon>
        <taxon>Endopterygota</taxon>
        <taxon>Lepidoptera</taxon>
        <taxon>Glossata</taxon>
        <taxon>Ditrysia</taxon>
        <taxon>Noctuoidea</taxon>
        <taxon>Noctuidae</taxon>
        <taxon>Plusiinae</taxon>
        <taxon>Trichoplusia</taxon>
    </lineage>
</organism>
<dbReference type="InterPro" id="IPR000719">
    <property type="entry name" value="Prot_kinase_dom"/>
</dbReference>
<dbReference type="KEGG" id="tnl:113502876"/>
<dbReference type="SMART" id="SM00220">
    <property type="entry name" value="S_TKc"/>
    <property type="match status" value="1"/>
</dbReference>
<protein>
    <submittedName>
        <fullName evidence="4">Uncharacterized protein LOC113502876</fullName>
    </submittedName>
</protein>
<dbReference type="Gene3D" id="1.10.510.10">
    <property type="entry name" value="Transferase(Phosphotransferase) domain 1"/>
    <property type="match status" value="1"/>
</dbReference>
<dbReference type="GO" id="GO:0005524">
    <property type="term" value="F:ATP binding"/>
    <property type="evidence" value="ECO:0007669"/>
    <property type="project" value="InterPro"/>
</dbReference>
<reference evidence="4" key="1">
    <citation type="submission" date="2025-08" db="UniProtKB">
        <authorList>
            <consortium name="RefSeq"/>
        </authorList>
    </citation>
    <scope>IDENTIFICATION</scope>
</reference>
<evidence type="ECO:0000313" key="3">
    <source>
        <dbReference type="Proteomes" id="UP000322000"/>
    </source>
</evidence>
<dbReference type="InterPro" id="IPR011009">
    <property type="entry name" value="Kinase-like_dom_sf"/>
</dbReference>
<dbReference type="SUPFAM" id="SSF56112">
    <property type="entry name" value="Protein kinase-like (PK-like)"/>
    <property type="match status" value="1"/>
</dbReference>
<dbReference type="OrthoDB" id="6338986at2759"/>
<dbReference type="Gene3D" id="3.30.200.20">
    <property type="entry name" value="Phosphorylase Kinase, domain 1"/>
    <property type="match status" value="1"/>
</dbReference>
<feature type="region of interest" description="Disordered" evidence="1">
    <location>
        <begin position="540"/>
        <end position="643"/>
    </location>
</feature>
<evidence type="ECO:0000256" key="1">
    <source>
        <dbReference type="SAM" id="MobiDB-lite"/>
    </source>
</evidence>
<sequence length="660" mass="74856">MAEKLKDYQVLDVFCGGTFYKVRHKVSNNIFAWKAYNCSAFSNEQIQNIVNEVKTISKVTTKSFLRYYDTILHTPSKTLYFVLENNSWRSVQELIENCKATDKFIAESFIWHLLHELARVCKAAEDLNVVIIQKCVTPGSIFVDEGGEFRVNCFDLAQDSGEAPLMRQIGDVVRALCSSTKLSDADAKIKQFQYSDDLRDIVSFLTDDRNTNLRPDVVLYHPTILMNLESKVKPKCLDDILISVEPTNTTSEANKCDSEKAEELCKVIEPLPRTLFNIIDSPIYCNISPKRKPMITESSSPLSPLSPTLAALALELPGFVPRSRKPYTEPASKYNCPQQVSEETLSQQWMSRLVALRHREESLNKRERDLIAKEIVNSPCAEIIPRNRALDDLCDIESNGITLPPIITQVKDEKREWISRRRRPRTASVRSRGRRQSFGYEDLDSSLSADAGDGSIIVTATKFTKDNMPRRTIFPEVSTKKVHFTSSNPFTESDDSVTLTFYDLESVSTNELKGQRQEVLAKDINKFKYFDFKKSTSEKRNSMNWSHSSPSKQAKTSKNIFGDITNTNHSGIRKTPSKTSLTSRGSNSSRHSMFSCKSHWSMESSSTKVSEGSISERTRSAMKQCFPQTPVPQPDVKKSKSRKSLLNFKTPFKFMSSTKI</sequence>
<proteinExistence type="predicted"/>
<name>A0A7E5WI94_TRINI</name>
<accession>A0A7E5WI94</accession>
<dbReference type="GeneID" id="113502876"/>
<gene>
    <name evidence="4" type="primary">LOC113502876</name>
</gene>
<evidence type="ECO:0000259" key="2">
    <source>
        <dbReference type="SMART" id="SM00220"/>
    </source>
</evidence>
<keyword evidence="3" id="KW-1185">Reference proteome</keyword>